<dbReference type="Gene3D" id="3.30.420.10">
    <property type="entry name" value="Ribonuclease H-like superfamily/Ribonuclease H"/>
    <property type="match status" value="1"/>
</dbReference>
<accession>A0A6V7VPJ7</accession>
<gene>
    <name evidence="3" type="ORF">MENT_LOCUS28169</name>
</gene>
<dbReference type="AlphaFoldDB" id="A0A6V7VPJ7"/>
<dbReference type="Pfam" id="PF01927">
    <property type="entry name" value="Mut7-C"/>
    <property type="match status" value="1"/>
</dbReference>
<sequence>MFFDEDVSQGSNNENIKEPERKNSTGLKPLTFRDCVLRVNEIYEKSTNVLEDKDKYKVIQQTIRRYFDDEDSEDVFEGFLNLVIHLDKITTLLAKQYDLSLVITALNAYNDFLIGKPELTQKAQNVEDVDLLTNALKIVSVLKGKHLQLIVKTFHLNDVSMTFAASNMINELLLAEDFVKAIQWMSLLNLRDHYPFEQTVCRLLLLENDESLKLFVGEAEYRHKKLLKKLDELVGLHMRHRNGVDEYENRLIADHKRIVKLAIKYAKKYKTPDSDIANVMIQRAYDALLYNHFCWKDGKHSWVHFEELALPPLSQSEFIREKYFNFLLDKGLGDKALYFAHLLKLPESQYPRRLAYFMETIQPNEIDSIRESITKNLEIRKRNQEIEQEFDCSLDDGTPIILVDSLESLDDVIEVLRNGGEKLLGIDAEWRPHYLAADEKISLIQIATSKVVYIIDVLRLEVELELTEDEWINFFDALFCTPNVKKIGYDFINDIRVLKSTFSFMSQLFLKSNNIICLYKLFGQIALDPEFSEAVFGGKPLKNLGLSDVANYFLGIQVEKSERTGNWSQRPLRLEQKKYAALDAHCLVQLYKKIAPLILKLREDQQNSLQNCALIKFVNEEEKKQQNYVLDDGQVVKIKEGENDFFKNIQMASHELNDEATNSSNVPLKSINDVRFVVDSMLFGLGKVLRKCGFDTRLIGDRKKIVEFCQMENNKDFIVLSTGKGHKQLETLLNPERVFFVPISTTRGATKPSQLVNHIMHELRILIRPEDLWSRCVECNKRAFVPVPMQIIQLLFYMNAVRLGADWLEISEEDLQDCFQKLKLESQQTIRITPEMHSGKHPRKDRSLLGNKSYFLYEDECSVICETRTCAIDIINKLILYNESGGPTSIHVGLKYKKETFKDVDIQFFVCTECGKVQFNNPSCDD</sequence>
<dbReference type="Pfam" id="PF01612">
    <property type="entry name" value="DNA_pol_A_exo1"/>
    <property type="match status" value="1"/>
</dbReference>
<feature type="region of interest" description="Disordered" evidence="1">
    <location>
        <begin position="1"/>
        <end position="25"/>
    </location>
</feature>
<organism evidence="3 4">
    <name type="scientific">Meloidogyne enterolobii</name>
    <name type="common">Root-knot nematode worm</name>
    <name type="synonym">Meloidogyne mayaguensis</name>
    <dbReference type="NCBI Taxonomy" id="390850"/>
    <lineage>
        <taxon>Eukaryota</taxon>
        <taxon>Metazoa</taxon>
        <taxon>Ecdysozoa</taxon>
        <taxon>Nematoda</taxon>
        <taxon>Chromadorea</taxon>
        <taxon>Rhabditida</taxon>
        <taxon>Tylenchina</taxon>
        <taxon>Tylenchomorpha</taxon>
        <taxon>Tylenchoidea</taxon>
        <taxon>Meloidogynidae</taxon>
        <taxon>Meloidogyninae</taxon>
        <taxon>Meloidogyne</taxon>
    </lineage>
</organism>
<dbReference type="InterPro" id="IPR036397">
    <property type="entry name" value="RNaseH_sf"/>
</dbReference>
<evidence type="ECO:0000313" key="4">
    <source>
        <dbReference type="Proteomes" id="UP000580250"/>
    </source>
</evidence>
<dbReference type="Proteomes" id="UP000580250">
    <property type="component" value="Unassembled WGS sequence"/>
</dbReference>
<dbReference type="EMBL" id="CAJEWN010000274">
    <property type="protein sequence ID" value="CAD2176368.1"/>
    <property type="molecule type" value="Genomic_DNA"/>
</dbReference>
<dbReference type="InterPro" id="IPR052408">
    <property type="entry name" value="Exonuclease_MUT-7-like"/>
</dbReference>
<feature type="domain" description="3'-5' exonuclease" evidence="2">
    <location>
        <begin position="400"/>
        <end position="599"/>
    </location>
</feature>
<dbReference type="GO" id="GO:0006139">
    <property type="term" value="P:nucleobase-containing compound metabolic process"/>
    <property type="evidence" value="ECO:0007669"/>
    <property type="project" value="InterPro"/>
</dbReference>
<evidence type="ECO:0000313" key="3">
    <source>
        <dbReference type="EMBL" id="CAD2176368.1"/>
    </source>
</evidence>
<dbReference type="InterPro" id="IPR002782">
    <property type="entry name" value="Mut7-C_RNAse_dom"/>
</dbReference>
<dbReference type="GO" id="GO:0003676">
    <property type="term" value="F:nucleic acid binding"/>
    <property type="evidence" value="ECO:0007669"/>
    <property type="project" value="InterPro"/>
</dbReference>
<protein>
    <recommendedName>
        <fullName evidence="2">3'-5' exonuclease domain-containing protein</fullName>
    </recommendedName>
</protein>
<evidence type="ECO:0000256" key="1">
    <source>
        <dbReference type="SAM" id="MobiDB-lite"/>
    </source>
</evidence>
<dbReference type="InterPro" id="IPR002562">
    <property type="entry name" value="3'-5'_exonuclease_dom"/>
</dbReference>
<dbReference type="PANTHER" id="PTHR47765:SF2">
    <property type="entry name" value="EXONUCLEASE MUT-7 HOMOLOG"/>
    <property type="match status" value="1"/>
</dbReference>
<proteinExistence type="predicted"/>
<dbReference type="PANTHER" id="PTHR47765">
    <property type="entry name" value="3'-5' EXONUCLEASE DOMAIN-CONTAINING PROTEIN"/>
    <property type="match status" value="1"/>
</dbReference>
<evidence type="ECO:0000259" key="2">
    <source>
        <dbReference type="SMART" id="SM00474"/>
    </source>
</evidence>
<comment type="caution">
    <text evidence="3">The sequence shown here is derived from an EMBL/GenBank/DDBJ whole genome shotgun (WGS) entry which is preliminary data.</text>
</comment>
<dbReference type="InterPro" id="IPR012337">
    <property type="entry name" value="RNaseH-like_sf"/>
</dbReference>
<dbReference type="OrthoDB" id="18193at2759"/>
<dbReference type="SMART" id="SM00474">
    <property type="entry name" value="35EXOc"/>
    <property type="match status" value="1"/>
</dbReference>
<reference evidence="3 4" key="1">
    <citation type="submission" date="2020-08" db="EMBL/GenBank/DDBJ databases">
        <authorList>
            <person name="Koutsovoulos G."/>
            <person name="Danchin GJ E."/>
        </authorList>
    </citation>
    <scope>NUCLEOTIDE SEQUENCE [LARGE SCALE GENOMIC DNA]</scope>
</reference>
<dbReference type="GO" id="GO:0008408">
    <property type="term" value="F:3'-5' exonuclease activity"/>
    <property type="evidence" value="ECO:0007669"/>
    <property type="project" value="InterPro"/>
</dbReference>
<dbReference type="SUPFAM" id="SSF53098">
    <property type="entry name" value="Ribonuclease H-like"/>
    <property type="match status" value="1"/>
</dbReference>
<name>A0A6V7VPJ7_MELEN</name>